<evidence type="ECO:0000313" key="3">
    <source>
        <dbReference type="Proteomes" id="UP000215145"/>
    </source>
</evidence>
<proteinExistence type="inferred from homology"/>
<dbReference type="HAMAP" id="MF_01851">
    <property type="entry name" value="UPF0637"/>
    <property type="match status" value="1"/>
</dbReference>
<dbReference type="Gene3D" id="3.30.930.20">
    <property type="entry name" value="Protein of unknown function DUF1054"/>
    <property type="match status" value="1"/>
</dbReference>
<sequence length="230" mass="25743">MTKTALAEDKVPTLEEQPNHCSFPGFNSSDFDVFAIPGLEARMEALIAGIRPKLEQLGNRLSPELTILSGTEFYPHVAKHARRTVNPPKDTWVAFSPNKRGYKAHPHFQIGMWGTHAFIQFAVIYEADGKAEFAARALDKLDEIRSLVPQGASYMWSGDHMQPGAVPHDEMSRDELVTLFERLRTVKAAELLCGIHLDRNDPLLQDGEAFVAKVESVFQTLMPLYQLAAR</sequence>
<dbReference type="InterPro" id="IPR053707">
    <property type="entry name" value="UPF0637_domain_sf"/>
</dbReference>
<dbReference type="InterPro" id="IPR009403">
    <property type="entry name" value="UPF0637"/>
</dbReference>
<dbReference type="RefSeq" id="WP_089522893.1">
    <property type="nucleotide sequence ID" value="NZ_NMUQ01000001.1"/>
</dbReference>
<comment type="similarity">
    <text evidence="1">Belongs to the UPF0637 family.</text>
</comment>
<protein>
    <recommendedName>
        <fullName evidence="1">UPF0637 protein CGZ75_03540</fullName>
    </recommendedName>
</protein>
<dbReference type="Proteomes" id="UP000215145">
    <property type="component" value="Unassembled WGS sequence"/>
</dbReference>
<dbReference type="PIRSF" id="PIRSF021332">
    <property type="entry name" value="DUF1054"/>
    <property type="match status" value="1"/>
</dbReference>
<evidence type="ECO:0000313" key="2">
    <source>
        <dbReference type="EMBL" id="OXM15802.1"/>
    </source>
</evidence>
<dbReference type="EMBL" id="NMUQ01000001">
    <property type="protein sequence ID" value="OXM15802.1"/>
    <property type="molecule type" value="Genomic_DNA"/>
</dbReference>
<comment type="caution">
    <text evidence="2">The sequence shown here is derived from an EMBL/GenBank/DDBJ whole genome shotgun (WGS) entry which is preliminary data.</text>
</comment>
<keyword evidence="3" id="KW-1185">Reference proteome</keyword>
<reference evidence="2 3" key="1">
    <citation type="submission" date="2017-07" db="EMBL/GenBank/DDBJ databases">
        <title>Paenibacillus herberti R33 genome sequencing and assembly.</title>
        <authorList>
            <person name="Su W."/>
        </authorList>
    </citation>
    <scope>NUCLEOTIDE SEQUENCE [LARGE SCALE GENOMIC DNA]</scope>
    <source>
        <strain evidence="2 3">R33</strain>
    </source>
</reference>
<dbReference type="OrthoDB" id="9812818at2"/>
<gene>
    <name evidence="2" type="ORF">CGZ75_03540</name>
</gene>
<dbReference type="Pfam" id="PF06335">
    <property type="entry name" value="DUF1054"/>
    <property type="match status" value="1"/>
</dbReference>
<organism evidence="2 3">
    <name type="scientific">Paenibacillus herberti</name>
    <dbReference type="NCBI Taxonomy" id="1619309"/>
    <lineage>
        <taxon>Bacteria</taxon>
        <taxon>Bacillati</taxon>
        <taxon>Bacillota</taxon>
        <taxon>Bacilli</taxon>
        <taxon>Bacillales</taxon>
        <taxon>Paenibacillaceae</taxon>
        <taxon>Paenibacillus</taxon>
    </lineage>
</organism>
<dbReference type="AlphaFoldDB" id="A0A229P0U0"/>
<name>A0A229P0U0_9BACL</name>
<accession>A0A229P0U0</accession>
<dbReference type="SUPFAM" id="SSF142913">
    <property type="entry name" value="YktB/PF0168-like"/>
    <property type="match status" value="1"/>
</dbReference>
<evidence type="ECO:0000256" key="1">
    <source>
        <dbReference type="HAMAP-Rule" id="MF_01851"/>
    </source>
</evidence>